<evidence type="ECO:0000313" key="4">
    <source>
        <dbReference type="Proteomes" id="UP000321514"/>
    </source>
</evidence>
<dbReference type="RefSeq" id="WP_046714626.1">
    <property type="nucleotide sequence ID" value="NZ_BJXR01000031.1"/>
</dbReference>
<sequence>MNWLDFRRLTRAGSWSLGALLTVAGLATGSLLLSPAEASADDTNPCPFSDVLCLFDGEDYTGAVWNVRAWPPGTSTCVGLPEHGWEGRAESAINRGTQNAYLFPNEDCSGYPVTLLPGEWLSPLEFAPKSVFVF</sequence>
<keyword evidence="3" id="KW-1185">Reference proteome</keyword>
<evidence type="ECO:0000313" key="3">
    <source>
        <dbReference type="Proteomes" id="UP000183760"/>
    </source>
</evidence>
<evidence type="ECO:0000313" key="1">
    <source>
        <dbReference type="EMBL" id="GEN09156.1"/>
    </source>
</evidence>
<dbReference type="EMBL" id="FOIB01000005">
    <property type="protein sequence ID" value="SEU15927.1"/>
    <property type="molecule type" value="Genomic_DNA"/>
</dbReference>
<comment type="caution">
    <text evidence="1">The sequence shown here is derived from an EMBL/GenBank/DDBJ whole genome shotgun (WGS) entry which is preliminary data.</text>
</comment>
<organism evidence="1 4">
    <name type="scientific">Myxococcus fulvus</name>
    <dbReference type="NCBI Taxonomy" id="33"/>
    <lineage>
        <taxon>Bacteria</taxon>
        <taxon>Pseudomonadati</taxon>
        <taxon>Myxococcota</taxon>
        <taxon>Myxococcia</taxon>
        <taxon>Myxococcales</taxon>
        <taxon>Cystobacterineae</taxon>
        <taxon>Myxococcaceae</taxon>
        <taxon>Myxococcus</taxon>
    </lineage>
</organism>
<reference evidence="2 3" key="1">
    <citation type="submission" date="2016-10" db="EMBL/GenBank/DDBJ databases">
        <authorList>
            <person name="Varghese N."/>
            <person name="Submissions S."/>
        </authorList>
    </citation>
    <scope>NUCLEOTIDE SEQUENCE [LARGE SCALE GENOMIC DNA]</scope>
    <source>
        <strain evidence="2 3">DSM 16525</strain>
    </source>
</reference>
<protein>
    <submittedName>
        <fullName evidence="2">Peptidase inhibitor family I36</fullName>
    </submittedName>
</protein>
<dbReference type="EMBL" id="BJXR01000031">
    <property type="protein sequence ID" value="GEN09156.1"/>
    <property type="molecule type" value="Genomic_DNA"/>
</dbReference>
<accession>A0A511T4Q3</accession>
<gene>
    <name evidence="1" type="ORF">MFU01_41930</name>
    <name evidence="2" type="ORF">SAMN05443572_105410</name>
</gene>
<dbReference type="Proteomes" id="UP000183760">
    <property type="component" value="Unassembled WGS sequence"/>
</dbReference>
<dbReference type="AlphaFoldDB" id="A0A511T4Q3"/>
<evidence type="ECO:0000313" key="2">
    <source>
        <dbReference type="EMBL" id="SEU15927.1"/>
    </source>
</evidence>
<proteinExistence type="predicted"/>
<name>A0A511T4Q3_MYXFU</name>
<dbReference type="Proteomes" id="UP000321514">
    <property type="component" value="Unassembled WGS sequence"/>
</dbReference>
<dbReference type="Pfam" id="PF03995">
    <property type="entry name" value="Inhibitor_I36"/>
    <property type="match status" value="1"/>
</dbReference>
<reference evidence="1 4" key="2">
    <citation type="submission" date="2019-07" db="EMBL/GenBank/DDBJ databases">
        <title>Whole genome shotgun sequence of Myxococcus fulvus NBRC 100333.</title>
        <authorList>
            <person name="Hosoyama A."/>
            <person name="Uohara A."/>
            <person name="Ohji S."/>
            <person name="Ichikawa N."/>
        </authorList>
    </citation>
    <scope>NUCLEOTIDE SEQUENCE [LARGE SCALE GENOMIC DNA]</scope>
    <source>
        <strain evidence="1 4">NBRC 100333</strain>
    </source>
</reference>